<protein>
    <recommendedName>
        <fullName evidence="4">Ig-like domain-containing protein</fullName>
    </recommendedName>
</protein>
<dbReference type="GeneID" id="63792602"/>
<gene>
    <name evidence="2" type="ORF">BHQ10_003386</name>
</gene>
<evidence type="ECO:0000313" key="3">
    <source>
        <dbReference type="Proteomes" id="UP000249363"/>
    </source>
</evidence>
<keyword evidence="1" id="KW-0732">Signal</keyword>
<dbReference type="OrthoDB" id="4671383at2759"/>
<dbReference type="Proteomes" id="UP000249363">
    <property type="component" value="Unassembled WGS sequence"/>
</dbReference>
<dbReference type="EMBL" id="MIKG01000005">
    <property type="protein sequence ID" value="RAO67374.1"/>
    <property type="molecule type" value="Genomic_DNA"/>
</dbReference>
<dbReference type="AlphaFoldDB" id="A0A364KV00"/>
<reference evidence="2 3" key="1">
    <citation type="journal article" date="2017" name="Biotechnol. Biofuels">
        <title>Differential beta-glucosidase expression as a function of carbon source availability in Talaromyces amestolkiae: a genomic and proteomic approach.</title>
        <authorList>
            <person name="de Eugenio L.I."/>
            <person name="Mendez-Liter J.A."/>
            <person name="Nieto-Dominguez M."/>
            <person name="Alonso L."/>
            <person name="Gil-Munoz J."/>
            <person name="Barriuso J."/>
            <person name="Prieto A."/>
            <person name="Martinez M.J."/>
        </authorList>
    </citation>
    <scope>NUCLEOTIDE SEQUENCE [LARGE SCALE GENOMIC DNA]</scope>
    <source>
        <strain evidence="2 3">CIB</strain>
    </source>
</reference>
<evidence type="ECO:0000256" key="1">
    <source>
        <dbReference type="SAM" id="SignalP"/>
    </source>
</evidence>
<accession>A0A364KV00</accession>
<organism evidence="2 3">
    <name type="scientific">Talaromyces amestolkiae</name>
    <dbReference type="NCBI Taxonomy" id="1196081"/>
    <lineage>
        <taxon>Eukaryota</taxon>
        <taxon>Fungi</taxon>
        <taxon>Dikarya</taxon>
        <taxon>Ascomycota</taxon>
        <taxon>Pezizomycotina</taxon>
        <taxon>Eurotiomycetes</taxon>
        <taxon>Eurotiomycetidae</taxon>
        <taxon>Eurotiales</taxon>
        <taxon>Trichocomaceae</taxon>
        <taxon>Talaromyces</taxon>
        <taxon>Talaromyces sect. Talaromyces</taxon>
    </lineage>
</organism>
<evidence type="ECO:0008006" key="4">
    <source>
        <dbReference type="Google" id="ProtNLM"/>
    </source>
</evidence>
<sequence length="168" mass="17096">MSFNSNIIGLVSLIGLSALTSAQVFSGQGHVVPAVWASGTVGEAVGCLTNAGLWTTDSANCGTFTGVATTQSGTVVSTILSTSAGYCNIISGGNINDHLSYACGNPDADTATATPVYSFSSVPFLGYGEYWDLGVTGGNPPTGDNTSSFHIAGDEETGDLWVLTWKAL</sequence>
<dbReference type="RefSeq" id="XP_040731890.1">
    <property type="nucleotide sequence ID" value="XM_040875636.1"/>
</dbReference>
<feature type="signal peptide" evidence="1">
    <location>
        <begin position="1"/>
        <end position="22"/>
    </location>
</feature>
<keyword evidence="3" id="KW-1185">Reference proteome</keyword>
<evidence type="ECO:0000313" key="2">
    <source>
        <dbReference type="EMBL" id="RAO67374.1"/>
    </source>
</evidence>
<proteinExistence type="predicted"/>
<feature type="chain" id="PRO_5016776071" description="Ig-like domain-containing protein" evidence="1">
    <location>
        <begin position="23"/>
        <end position="168"/>
    </location>
</feature>
<name>A0A364KV00_TALAM</name>
<comment type="caution">
    <text evidence="2">The sequence shown here is derived from an EMBL/GenBank/DDBJ whole genome shotgun (WGS) entry which is preliminary data.</text>
</comment>